<dbReference type="AlphaFoldDB" id="A0A5B7JKD6"/>
<comment type="caution">
    <text evidence="2">The sequence shown here is derived from an EMBL/GenBank/DDBJ whole genome shotgun (WGS) entry which is preliminary data.</text>
</comment>
<dbReference type="EMBL" id="VSRR010114514">
    <property type="protein sequence ID" value="MPC98541.1"/>
    <property type="molecule type" value="Genomic_DNA"/>
</dbReference>
<reference evidence="2 3" key="1">
    <citation type="submission" date="2019-05" db="EMBL/GenBank/DDBJ databases">
        <title>Another draft genome of Portunus trituberculatus and its Hox gene families provides insights of decapod evolution.</title>
        <authorList>
            <person name="Jeong J.-H."/>
            <person name="Song I."/>
            <person name="Kim S."/>
            <person name="Choi T."/>
            <person name="Kim D."/>
            <person name="Ryu S."/>
            <person name="Kim W."/>
        </authorList>
    </citation>
    <scope>NUCLEOTIDE SEQUENCE [LARGE SCALE GENOMIC DNA]</scope>
    <source>
        <tissue evidence="2">Muscle</tissue>
    </source>
</reference>
<gene>
    <name evidence="2" type="ORF">E2C01_093915</name>
</gene>
<accession>A0A5B7JKD6</accession>
<organism evidence="2 3">
    <name type="scientific">Portunus trituberculatus</name>
    <name type="common">Swimming crab</name>
    <name type="synonym">Neptunus trituberculatus</name>
    <dbReference type="NCBI Taxonomy" id="210409"/>
    <lineage>
        <taxon>Eukaryota</taxon>
        <taxon>Metazoa</taxon>
        <taxon>Ecdysozoa</taxon>
        <taxon>Arthropoda</taxon>
        <taxon>Crustacea</taxon>
        <taxon>Multicrustacea</taxon>
        <taxon>Malacostraca</taxon>
        <taxon>Eumalacostraca</taxon>
        <taxon>Eucarida</taxon>
        <taxon>Decapoda</taxon>
        <taxon>Pleocyemata</taxon>
        <taxon>Brachyura</taxon>
        <taxon>Eubrachyura</taxon>
        <taxon>Portunoidea</taxon>
        <taxon>Portunidae</taxon>
        <taxon>Portuninae</taxon>
        <taxon>Portunus</taxon>
    </lineage>
</organism>
<name>A0A5B7JKD6_PORTR</name>
<protein>
    <submittedName>
        <fullName evidence="2">Uncharacterized protein</fullName>
    </submittedName>
</protein>
<feature type="compositionally biased region" description="Acidic residues" evidence="1">
    <location>
        <begin position="18"/>
        <end position="41"/>
    </location>
</feature>
<evidence type="ECO:0000313" key="3">
    <source>
        <dbReference type="Proteomes" id="UP000324222"/>
    </source>
</evidence>
<feature type="region of interest" description="Disordered" evidence="1">
    <location>
        <begin position="1"/>
        <end position="46"/>
    </location>
</feature>
<evidence type="ECO:0000313" key="2">
    <source>
        <dbReference type="EMBL" id="MPC98541.1"/>
    </source>
</evidence>
<sequence length="58" mass="7058">MEDKDRLNSSPYPLSLQEEQEQEEEEEEEEEEQEEEEEEVVEGSTLAYKLVGRRRRER</sequence>
<dbReference type="Proteomes" id="UP000324222">
    <property type="component" value="Unassembled WGS sequence"/>
</dbReference>
<proteinExistence type="predicted"/>
<evidence type="ECO:0000256" key="1">
    <source>
        <dbReference type="SAM" id="MobiDB-lite"/>
    </source>
</evidence>
<keyword evidence="3" id="KW-1185">Reference proteome</keyword>